<dbReference type="AlphaFoldDB" id="B6HVI1"/>
<keyword evidence="3" id="KW-1185">Reference proteome</keyword>
<evidence type="ECO:0000256" key="1">
    <source>
        <dbReference type="SAM" id="MobiDB-lite"/>
    </source>
</evidence>
<feature type="compositionally biased region" description="Basic and acidic residues" evidence="1">
    <location>
        <begin position="91"/>
        <end position="103"/>
    </location>
</feature>
<feature type="compositionally biased region" description="Polar residues" evidence="1">
    <location>
        <begin position="72"/>
        <end position="90"/>
    </location>
</feature>
<dbReference type="HOGENOM" id="CLU_2264617_0_0_1"/>
<feature type="region of interest" description="Disordered" evidence="1">
    <location>
        <begin position="63"/>
        <end position="103"/>
    </location>
</feature>
<protein>
    <submittedName>
        <fullName evidence="2">Uncharacterized protein</fullName>
    </submittedName>
</protein>
<gene>
    <name evidence="2" type="ORF">Pc22g05930</name>
    <name evidence="2" type="ORF">PCH_Pc22g05930</name>
</gene>
<dbReference type="OrthoDB" id="4360772at2759"/>
<sequence length="103" mass="11446">MGRANLALPRIIGDPTAASRSDRQVDTNWEKDIIHAVNKSLDARTETPQSNYMFATWLAESHKEGEIERSISPENGCSTVSSQSSWNNEGQDGKNERQGDAKR</sequence>
<feature type="region of interest" description="Disordered" evidence="1">
    <location>
        <begin position="1"/>
        <end position="24"/>
    </location>
</feature>
<dbReference type="Proteomes" id="UP000000724">
    <property type="component" value="Contig Pc00c22"/>
</dbReference>
<name>B6HVI1_PENRW</name>
<proteinExistence type="predicted"/>
<evidence type="ECO:0000313" key="3">
    <source>
        <dbReference type="Proteomes" id="UP000000724"/>
    </source>
</evidence>
<accession>B6HVI1</accession>
<organism evidence="2 3">
    <name type="scientific">Penicillium rubens (strain ATCC 28089 / DSM 1075 / NRRL 1951 / Wisconsin 54-1255)</name>
    <name type="common">Penicillium chrysogenum</name>
    <dbReference type="NCBI Taxonomy" id="500485"/>
    <lineage>
        <taxon>Eukaryota</taxon>
        <taxon>Fungi</taxon>
        <taxon>Dikarya</taxon>
        <taxon>Ascomycota</taxon>
        <taxon>Pezizomycotina</taxon>
        <taxon>Eurotiomycetes</taxon>
        <taxon>Eurotiomycetidae</taxon>
        <taxon>Eurotiales</taxon>
        <taxon>Aspergillaceae</taxon>
        <taxon>Penicillium</taxon>
        <taxon>Penicillium chrysogenum species complex</taxon>
    </lineage>
</organism>
<dbReference type="EMBL" id="AM920437">
    <property type="protein sequence ID" value="CAP97881.1"/>
    <property type="molecule type" value="Genomic_DNA"/>
</dbReference>
<reference evidence="2 3" key="1">
    <citation type="journal article" date="2008" name="Nat. Biotechnol.">
        <title>Genome sequencing and analysis of the filamentous fungus Penicillium chrysogenum.</title>
        <authorList>
            <person name="van den Berg M.A."/>
            <person name="Albang R."/>
            <person name="Albermann K."/>
            <person name="Badger J.H."/>
            <person name="Daran J.-M."/>
            <person name="Driessen A.J.M."/>
            <person name="Garcia-Estrada C."/>
            <person name="Fedorova N.D."/>
            <person name="Harris D.M."/>
            <person name="Heijne W.H.M."/>
            <person name="Joardar V.S."/>
            <person name="Kiel J.A.K.W."/>
            <person name="Kovalchuk A."/>
            <person name="Martin J.F."/>
            <person name="Nierman W.C."/>
            <person name="Nijland J.G."/>
            <person name="Pronk J.T."/>
            <person name="Roubos J.A."/>
            <person name="van der Klei I.J."/>
            <person name="van Peij N.N.M.E."/>
            <person name="Veenhuis M."/>
            <person name="von Doehren H."/>
            <person name="Wagner C."/>
            <person name="Wortman J.R."/>
            <person name="Bovenberg R.A.L."/>
        </authorList>
    </citation>
    <scope>NUCLEOTIDE SEQUENCE [LARGE SCALE GENOMIC DNA]</scope>
    <source>
        <strain evidence="3">ATCC 28089 / DSM 1075 / NRRL 1951 / Wisconsin 54-1255</strain>
    </source>
</reference>
<evidence type="ECO:0000313" key="2">
    <source>
        <dbReference type="EMBL" id="CAP97881.1"/>
    </source>
</evidence>
<dbReference type="VEuPathDB" id="FungiDB:PCH_Pc22g05930"/>